<dbReference type="AlphaFoldDB" id="A0A562UGQ3"/>
<evidence type="ECO:0000313" key="2">
    <source>
        <dbReference type="EMBL" id="TWJ04567.1"/>
    </source>
</evidence>
<dbReference type="GO" id="GO:0004553">
    <property type="term" value="F:hydrolase activity, hydrolyzing O-glycosyl compounds"/>
    <property type="evidence" value="ECO:0007669"/>
    <property type="project" value="InterPro"/>
</dbReference>
<name>A0A562UGQ3_9SPHI</name>
<organism evidence="2 3">
    <name type="scientific">Mucilaginibacter frigoritolerans</name>
    <dbReference type="NCBI Taxonomy" id="652788"/>
    <lineage>
        <taxon>Bacteria</taxon>
        <taxon>Pseudomonadati</taxon>
        <taxon>Bacteroidota</taxon>
        <taxon>Sphingobacteriia</taxon>
        <taxon>Sphingobacteriales</taxon>
        <taxon>Sphingobacteriaceae</taxon>
        <taxon>Mucilaginibacter</taxon>
    </lineage>
</organism>
<protein>
    <submittedName>
        <fullName evidence="2">Carbohydrate binding protein with CBM9 domain</fullName>
    </submittedName>
</protein>
<dbReference type="SUPFAM" id="SSF49344">
    <property type="entry name" value="CBD9-like"/>
    <property type="match status" value="1"/>
</dbReference>
<dbReference type="Gene3D" id="2.60.40.1190">
    <property type="match status" value="1"/>
</dbReference>
<comment type="caution">
    <text evidence="2">The sequence shown here is derived from an EMBL/GenBank/DDBJ whole genome shotgun (WGS) entry which is preliminary data.</text>
</comment>
<dbReference type="CDD" id="cd09620">
    <property type="entry name" value="CBM9_like_3"/>
    <property type="match status" value="1"/>
</dbReference>
<evidence type="ECO:0000259" key="1">
    <source>
        <dbReference type="Pfam" id="PF06452"/>
    </source>
</evidence>
<dbReference type="Proteomes" id="UP000317010">
    <property type="component" value="Unassembled WGS sequence"/>
</dbReference>
<dbReference type="RefSeq" id="WP_144908887.1">
    <property type="nucleotide sequence ID" value="NZ_VLLI01000001.1"/>
</dbReference>
<proteinExistence type="predicted"/>
<dbReference type="EMBL" id="VLLI01000001">
    <property type="protein sequence ID" value="TWJ04567.1"/>
    <property type="molecule type" value="Genomic_DNA"/>
</dbReference>
<dbReference type="InterPro" id="IPR010502">
    <property type="entry name" value="Carb-bd_dom_fam9"/>
</dbReference>
<feature type="domain" description="Carbohydrate-binding" evidence="1">
    <location>
        <begin position="56"/>
        <end position="251"/>
    </location>
</feature>
<dbReference type="PANTHER" id="PTHR35532">
    <property type="entry name" value="SIMILAR TO POLYHYDROXYALKANOATE DEPOLYMERASE"/>
    <property type="match status" value="1"/>
</dbReference>
<dbReference type="GO" id="GO:0016052">
    <property type="term" value="P:carbohydrate catabolic process"/>
    <property type="evidence" value="ECO:0007669"/>
    <property type="project" value="InterPro"/>
</dbReference>
<accession>A0A562UGQ3</accession>
<dbReference type="Pfam" id="PF06452">
    <property type="entry name" value="CBM9_1"/>
    <property type="match status" value="1"/>
</dbReference>
<keyword evidence="3" id="KW-1185">Reference proteome</keyword>
<sequence>MYKKLITNLFTGLGAIALFSVLPKNGNAQQEFKPFENLFTAPKSYVVTHTNTPPVIDGDVNDAVWQQTPWTDDFRDIEGDLKPNPPLRTKVKMLWDDSCLYIAAQIYDPAVWATLKHHDDIIYRDNDFEVFIDPNKTGHQYFEIECNALNTIFDLFLNKPYRNNGNAMIGWNAEGLRSAVKIQGTLNNPSDTDQGWTMEMVVPFKSISLGDNVQIPHDGTLWRINFSRVEWDTKVVDGKYIKLKDSTGRNLKEHNWVWSPQGVINMHFPERWGYLQFSKGNTNNTVFTLPYSEQQKRYLWLLYYHQKQWQQEHGTYATSIKKFGLKSKMNIGDKINILQMEATAHQFVAFITDKTDNTTWSINQEGLIGKIKSPSNE</sequence>
<reference evidence="2 3" key="1">
    <citation type="submission" date="2019-07" db="EMBL/GenBank/DDBJ databases">
        <title>Genomic Encyclopedia of Archaeal and Bacterial Type Strains, Phase II (KMG-II): from individual species to whole genera.</title>
        <authorList>
            <person name="Goeker M."/>
        </authorList>
    </citation>
    <scope>NUCLEOTIDE SEQUENCE [LARGE SCALE GENOMIC DNA]</scope>
    <source>
        <strain evidence="2 3">ATCC BAA-1854</strain>
    </source>
</reference>
<evidence type="ECO:0000313" key="3">
    <source>
        <dbReference type="Proteomes" id="UP000317010"/>
    </source>
</evidence>
<dbReference type="OrthoDB" id="9786766at2"/>
<dbReference type="GO" id="GO:0030246">
    <property type="term" value="F:carbohydrate binding"/>
    <property type="evidence" value="ECO:0007669"/>
    <property type="project" value="InterPro"/>
</dbReference>
<gene>
    <name evidence="2" type="ORF">JN11_00279</name>
</gene>
<dbReference type="PANTHER" id="PTHR35532:SF5">
    <property type="entry name" value="CARBOHYDRATE-BINDING DOMAIN-CONTAINING PROTEIN"/>
    <property type="match status" value="1"/>
</dbReference>